<dbReference type="EMBL" id="RBAH01000007">
    <property type="protein sequence ID" value="RKN84790.1"/>
    <property type="molecule type" value="Genomic_DNA"/>
</dbReference>
<evidence type="ECO:0000259" key="3">
    <source>
        <dbReference type="Pfam" id="PF04295"/>
    </source>
</evidence>
<evidence type="ECO:0000313" key="6">
    <source>
        <dbReference type="Proteomes" id="UP000282311"/>
    </source>
</evidence>
<dbReference type="GO" id="GO:0016829">
    <property type="term" value="F:lyase activity"/>
    <property type="evidence" value="ECO:0007669"/>
    <property type="project" value="UniProtKB-KW"/>
</dbReference>
<keyword evidence="2" id="KW-0456">Lyase</keyword>
<dbReference type="Pfam" id="PF04295">
    <property type="entry name" value="GD_AH_second"/>
    <property type="match status" value="1"/>
</dbReference>
<name>A0A3B0CID8_9BACL</name>
<dbReference type="Proteomes" id="UP000282311">
    <property type="component" value="Unassembled WGS sequence"/>
</dbReference>
<dbReference type="RefSeq" id="WP_120747532.1">
    <property type="nucleotide sequence ID" value="NZ_RBAH01000007.1"/>
</dbReference>
<sequence length="387" mass="40911">MSLTFSGYRRPNGDVGIRNHLLVIPTVICANQVCSRIMQLVPETVAIPHQHGCSQIGADKQRTFDVLAGTGKNPNVGGVIIISLGCEVIDPQALADSIKVTGKLVEVFDIQTVGGSVKAIQYGTELARRMRAELDMMEKTDIPFSELKIGVKCGGSDATSGLASNPALGEAADSLIREGGTVVIGETTEIIGAEHVLAGRCRTPDVSGKLYHIVDRFEKEVERMGADMRGGNPSPGNIAGGLSTIEEKSLGCISKCGTAPIEGVIEYAESIPSRGLYFMDSPGNDIECVSGMAAGGAHLVCFTTGRGTPTGSAVIPVIKITGNKQMYERMTDNMDVDVSDMLSGTLTLDDAGERIWDEIRDVSGGKQTKAEVLGHTEFSINRIGPSL</sequence>
<dbReference type="InterPro" id="IPR052172">
    <property type="entry name" value="UxaA_altronate/galactarate_dh"/>
</dbReference>
<protein>
    <submittedName>
        <fullName evidence="5">Altronate dehydratase</fullName>
    </submittedName>
</protein>
<dbReference type="InterPro" id="IPR007392">
    <property type="entry name" value="GD_AH_second"/>
</dbReference>
<dbReference type="GO" id="GO:0019698">
    <property type="term" value="P:D-galacturonate catabolic process"/>
    <property type="evidence" value="ECO:0007669"/>
    <property type="project" value="TreeGrafter"/>
</dbReference>
<dbReference type="AlphaFoldDB" id="A0A3B0CID8"/>
<reference evidence="5 6" key="1">
    <citation type="journal article" date="2007" name="Int. J. Syst. Evol. Microbiol.">
        <title>Paenibacillus ginsengarvi sp. nov., isolated from soil from ginseng cultivation.</title>
        <authorList>
            <person name="Yoon M.H."/>
            <person name="Ten L.N."/>
            <person name="Im W.T."/>
        </authorList>
    </citation>
    <scope>NUCLEOTIDE SEQUENCE [LARGE SCALE GENOMIC DNA]</scope>
    <source>
        <strain evidence="5 6">KCTC 13059</strain>
    </source>
</reference>
<evidence type="ECO:0000256" key="1">
    <source>
        <dbReference type="ARBA" id="ARBA00010986"/>
    </source>
</evidence>
<accession>A0A3B0CID8</accession>
<evidence type="ECO:0000259" key="4">
    <source>
        <dbReference type="Pfam" id="PF20629"/>
    </source>
</evidence>
<dbReference type="PANTHER" id="PTHR30536">
    <property type="entry name" value="ALTRONATE/GALACTARATE DEHYDRATASE"/>
    <property type="match status" value="1"/>
</dbReference>
<evidence type="ECO:0000256" key="2">
    <source>
        <dbReference type="ARBA" id="ARBA00023239"/>
    </source>
</evidence>
<evidence type="ECO:0000313" key="5">
    <source>
        <dbReference type="EMBL" id="RKN84790.1"/>
    </source>
</evidence>
<dbReference type="InterPro" id="IPR048332">
    <property type="entry name" value="GD_AH_C"/>
</dbReference>
<dbReference type="Pfam" id="PF20629">
    <property type="entry name" value="GD_AH_C"/>
    <property type="match status" value="1"/>
</dbReference>
<dbReference type="PANTHER" id="PTHR30536:SF5">
    <property type="entry name" value="ALTRONATE DEHYDRATASE"/>
    <property type="match status" value="1"/>
</dbReference>
<organism evidence="5 6">
    <name type="scientific">Paenibacillus ginsengarvi</name>
    <dbReference type="NCBI Taxonomy" id="400777"/>
    <lineage>
        <taxon>Bacteria</taxon>
        <taxon>Bacillati</taxon>
        <taxon>Bacillota</taxon>
        <taxon>Bacilli</taxon>
        <taxon>Bacillales</taxon>
        <taxon>Paenibacillaceae</taxon>
        <taxon>Paenibacillus</taxon>
    </lineage>
</organism>
<gene>
    <name evidence="5" type="ORF">D7M11_12465</name>
</gene>
<proteinExistence type="inferred from homology"/>
<feature type="domain" description="D-galactarate/Altronate dehydratase C-terminal" evidence="4">
    <location>
        <begin position="145"/>
        <end position="384"/>
    </location>
</feature>
<feature type="domain" description="D-galactarate/Altronate dehydratase second" evidence="3">
    <location>
        <begin position="7"/>
        <end position="134"/>
    </location>
</feature>
<keyword evidence="6" id="KW-1185">Reference proteome</keyword>
<comment type="similarity">
    <text evidence="1">Belongs to the UxaA family.</text>
</comment>
<comment type="caution">
    <text evidence="5">The sequence shown here is derived from an EMBL/GenBank/DDBJ whole genome shotgun (WGS) entry which is preliminary data.</text>
</comment>
<dbReference type="OrthoDB" id="9804574at2"/>